<sequence>MTANYETISPSDQKSKMENPYKNESASTAGGGVKKSRHVLARYPKGVFFCLGNEFTERFSFYGMRAVLTFYLMAHHSLDESAAKLIFHLFVSIAYFTPLLGSILADGFLGRFKVILYFSVLYCVGHVLLTLGSLPIGNLKAVLTIVDFAGLFIIAVSTGGIKPCVSAFAADQFPPDMQQERKQFFSFFYFSINVGALLSQIVTPLLRGRVSCLGEQTCFPLAFGVPSIFMVLALAIFLCGTPFYKLSETRDNVIWE</sequence>
<evidence type="ECO:0000256" key="7">
    <source>
        <dbReference type="RuleBase" id="RU003755"/>
    </source>
</evidence>
<keyword evidence="3 7" id="KW-0812">Transmembrane</keyword>
<feature type="transmembrane region" description="Helical" evidence="9">
    <location>
        <begin position="218"/>
        <end position="244"/>
    </location>
</feature>
<feature type="region of interest" description="Disordered" evidence="8">
    <location>
        <begin position="1"/>
        <end position="31"/>
    </location>
</feature>
<evidence type="ECO:0000256" key="2">
    <source>
        <dbReference type="ARBA" id="ARBA00005982"/>
    </source>
</evidence>
<dbReference type="PANTHER" id="PTHR11654">
    <property type="entry name" value="OLIGOPEPTIDE TRANSPORTER-RELATED"/>
    <property type="match status" value="1"/>
</dbReference>
<dbReference type="AlphaFoldDB" id="A0A915J5V9"/>
<dbReference type="GO" id="GO:0016020">
    <property type="term" value="C:membrane"/>
    <property type="evidence" value="ECO:0007669"/>
    <property type="project" value="UniProtKB-SubCell"/>
</dbReference>
<dbReference type="Proteomes" id="UP000887565">
    <property type="component" value="Unplaced"/>
</dbReference>
<proteinExistence type="inferred from homology"/>
<feature type="transmembrane region" description="Helical" evidence="9">
    <location>
        <begin position="85"/>
        <end position="108"/>
    </location>
</feature>
<keyword evidence="4" id="KW-0653">Protein transport</keyword>
<dbReference type="InterPro" id="IPR020846">
    <property type="entry name" value="MFS_dom"/>
</dbReference>
<dbReference type="InterPro" id="IPR036259">
    <property type="entry name" value="MFS_trans_sf"/>
</dbReference>
<evidence type="ECO:0000256" key="4">
    <source>
        <dbReference type="ARBA" id="ARBA00022856"/>
    </source>
</evidence>
<feature type="transmembrane region" description="Helical" evidence="9">
    <location>
        <begin position="141"/>
        <end position="161"/>
    </location>
</feature>
<keyword evidence="5 9" id="KW-1133">Transmembrane helix</keyword>
<reference evidence="12" key="1">
    <citation type="submission" date="2022-11" db="UniProtKB">
        <authorList>
            <consortium name="WormBaseParasite"/>
        </authorList>
    </citation>
    <scope>IDENTIFICATION</scope>
</reference>
<dbReference type="Gene3D" id="1.20.1250.20">
    <property type="entry name" value="MFS general substrate transporter like domains"/>
    <property type="match status" value="1"/>
</dbReference>
<dbReference type="GO" id="GO:0006857">
    <property type="term" value="P:oligopeptide transport"/>
    <property type="evidence" value="ECO:0007669"/>
    <property type="project" value="InterPro"/>
</dbReference>
<dbReference type="OMA" id="SDFCFGR"/>
<keyword evidence="6 9" id="KW-0472">Membrane</keyword>
<feature type="compositionally biased region" description="Polar residues" evidence="8">
    <location>
        <begin position="1"/>
        <end position="12"/>
    </location>
</feature>
<dbReference type="InterPro" id="IPR018456">
    <property type="entry name" value="PTR2_symporter_CS"/>
</dbReference>
<comment type="similarity">
    <text evidence="2 7">Belongs to the major facilitator superfamily. Proton-dependent oligopeptide transporter (POT/PTR) (TC 2.A.17) family.</text>
</comment>
<evidence type="ECO:0000256" key="8">
    <source>
        <dbReference type="SAM" id="MobiDB-lite"/>
    </source>
</evidence>
<evidence type="ECO:0000256" key="6">
    <source>
        <dbReference type="ARBA" id="ARBA00023136"/>
    </source>
</evidence>
<keyword evidence="7" id="KW-0813">Transport</keyword>
<dbReference type="SUPFAM" id="SSF103473">
    <property type="entry name" value="MFS general substrate transporter"/>
    <property type="match status" value="1"/>
</dbReference>
<keyword evidence="4" id="KW-0571">Peptide transport</keyword>
<dbReference type="PROSITE" id="PS01022">
    <property type="entry name" value="PTR2_1"/>
    <property type="match status" value="1"/>
</dbReference>
<feature type="domain" description="Major facilitator superfamily (MFS) profile" evidence="10">
    <location>
        <begin position="46"/>
        <end position="256"/>
    </location>
</feature>
<organism evidence="11 12">
    <name type="scientific">Romanomermis culicivorax</name>
    <name type="common">Nematode worm</name>
    <dbReference type="NCBI Taxonomy" id="13658"/>
    <lineage>
        <taxon>Eukaryota</taxon>
        <taxon>Metazoa</taxon>
        <taxon>Ecdysozoa</taxon>
        <taxon>Nematoda</taxon>
        <taxon>Enoplea</taxon>
        <taxon>Dorylaimia</taxon>
        <taxon>Mermithida</taxon>
        <taxon>Mermithoidea</taxon>
        <taxon>Mermithidae</taxon>
        <taxon>Romanomermis</taxon>
    </lineage>
</organism>
<comment type="subcellular location">
    <subcellularLocation>
        <location evidence="1 7">Membrane</location>
        <topology evidence="1 7">Multi-pass membrane protein</topology>
    </subcellularLocation>
</comment>
<dbReference type="PROSITE" id="PS50850">
    <property type="entry name" value="MFS"/>
    <property type="match status" value="1"/>
</dbReference>
<feature type="transmembrane region" description="Helical" evidence="9">
    <location>
        <begin position="114"/>
        <end position="134"/>
    </location>
</feature>
<dbReference type="InterPro" id="IPR000109">
    <property type="entry name" value="POT_fam"/>
</dbReference>
<evidence type="ECO:0000256" key="1">
    <source>
        <dbReference type="ARBA" id="ARBA00004141"/>
    </source>
</evidence>
<protein>
    <submittedName>
        <fullName evidence="12">Major facilitator superfamily (MFS) profile domain-containing protein</fullName>
    </submittedName>
</protein>
<name>A0A915J5V9_ROMCU</name>
<keyword evidence="11" id="KW-1185">Reference proteome</keyword>
<dbReference type="Pfam" id="PF00854">
    <property type="entry name" value="PTR2"/>
    <property type="match status" value="1"/>
</dbReference>
<dbReference type="WBParaSite" id="nRc.2.0.1.t21118-RA">
    <property type="protein sequence ID" value="nRc.2.0.1.t21118-RA"/>
    <property type="gene ID" value="nRc.2.0.1.g21118"/>
</dbReference>
<evidence type="ECO:0000256" key="3">
    <source>
        <dbReference type="ARBA" id="ARBA00022692"/>
    </source>
</evidence>
<evidence type="ECO:0000313" key="12">
    <source>
        <dbReference type="WBParaSite" id="nRc.2.0.1.t21118-RA"/>
    </source>
</evidence>
<dbReference type="PROSITE" id="PS01023">
    <property type="entry name" value="PTR2_2"/>
    <property type="match status" value="1"/>
</dbReference>
<evidence type="ECO:0000313" key="11">
    <source>
        <dbReference type="Proteomes" id="UP000887565"/>
    </source>
</evidence>
<dbReference type="GO" id="GO:0022857">
    <property type="term" value="F:transmembrane transporter activity"/>
    <property type="evidence" value="ECO:0007669"/>
    <property type="project" value="InterPro"/>
</dbReference>
<evidence type="ECO:0000256" key="9">
    <source>
        <dbReference type="SAM" id="Phobius"/>
    </source>
</evidence>
<evidence type="ECO:0000259" key="10">
    <source>
        <dbReference type="PROSITE" id="PS50850"/>
    </source>
</evidence>
<accession>A0A915J5V9</accession>
<feature type="transmembrane region" description="Helical" evidence="9">
    <location>
        <begin position="184"/>
        <end position="206"/>
    </location>
</feature>
<evidence type="ECO:0000256" key="5">
    <source>
        <dbReference type="ARBA" id="ARBA00022989"/>
    </source>
</evidence>